<name>A0A4R1PTQ8_9FIRM</name>
<evidence type="ECO:0000313" key="2">
    <source>
        <dbReference type="Proteomes" id="UP000295063"/>
    </source>
</evidence>
<dbReference type="InterPro" id="IPR016155">
    <property type="entry name" value="Mopterin_synth/thiamin_S_b"/>
</dbReference>
<dbReference type="SUPFAM" id="SSF54285">
    <property type="entry name" value="MoaD/ThiS"/>
    <property type="match status" value="1"/>
</dbReference>
<dbReference type="AlphaFoldDB" id="A0A4R1PTQ8"/>
<dbReference type="Proteomes" id="UP000295063">
    <property type="component" value="Unassembled WGS sequence"/>
</dbReference>
<dbReference type="CDD" id="cd00565">
    <property type="entry name" value="Ubl_ThiS"/>
    <property type="match status" value="1"/>
</dbReference>
<dbReference type="InterPro" id="IPR010035">
    <property type="entry name" value="Thi_S"/>
</dbReference>
<comment type="caution">
    <text evidence="1">The sequence shown here is derived from an EMBL/GenBank/DDBJ whole genome shotgun (WGS) entry which is preliminary data.</text>
</comment>
<organism evidence="1 2">
    <name type="scientific">Anaerospora hongkongensis</name>
    <dbReference type="NCBI Taxonomy" id="244830"/>
    <lineage>
        <taxon>Bacteria</taxon>
        <taxon>Bacillati</taxon>
        <taxon>Bacillota</taxon>
        <taxon>Negativicutes</taxon>
        <taxon>Selenomonadales</taxon>
        <taxon>Sporomusaceae</taxon>
        <taxon>Anaerospora</taxon>
    </lineage>
</organism>
<dbReference type="PANTHER" id="PTHR34472:SF1">
    <property type="entry name" value="SULFUR CARRIER PROTEIN THIS"/>
    <property type="match status" value="1"/>
</dbReference>
<dbReference type="Pfam" id="PF02597">
    <property type="entry name" value="ThiS"/>
    <property type="match status" value="1"/>
</dbReference>
<evidence type="ECO:0000313" key="1">
    <source>
        <dbReference type="EMBL" id="TCL34510.1"/>
    </source>
</evidence>
<dbReference type="PANTHER" id="PTHR34472">
    <property type="entry name" value="SULFUR CARRIER PROTEIN THIS"/>
    <property type="match status" value="1"/>
</dbReference>
<sequence length="66" mass="6958">MKVTVNGKAADTVDGVTVAALLKERGLAGAGIVVEHNNTILTRDEWETVVLKPHDMLEIISFVGGG</sequence>
<accession>A0A4R1PTQ8</accession>
<keyword evidence="2" id="KW-1185">Reference proteome</keyword>
<gene>
    <name evidence="1" type="ORF">EV210_11597</name>
</gene>
<dbReference type="InterPro" id="IPR012675">
    <property type="entry name" value="Beta-grasp_dom_sf"/>
</dbReference>
<protein>
    <submittedName>
        <fullName evidence="1">Sulfur carrier protein</fullName>
    </submittedName>
</protein>
<dbReference type="InterPro" id="IPR003749">
    <property type="entry name" value="ThiS/MoaD-like"/>
</dbReference>
<dbReference type="RefSeq" id="WP_207900777.1">
    <property type="nucleotide sequence ID" value="NZ_DAMAKO010000003.1"/>
</dbReference>
<reference evidence="1 2" key="1">
    <citation type="submission" date="2019-03" db="EMBL/GenBank/DDBJ databases">
        <title>Genomic Encyclopedia of Type Strains, Phase IV (KMG-IV): sequencing the most valuable type-strain genomes for metagenomic binning, comparative biology and taxonomic classification.</title>
        <authorList>
            <person name="Goeker M."/>
        </authorList>
    </citation>
    <scope>NUCLEOTIDE SEQUENCE [LARGE SCALE GENOMIC DNA]</scope>
    <source>
        <strain evidence="1 2">DSM 15969</strain>
    </source>
</reference>
<dbReference type="NCBIfam" id="TIGR01683">
    <property type="entry name" value="thiS"/>
    <property type="match status" value="1"/>
</dbReference>
<dbReference type="EMBL" id="SLUI01000015">
    <property type="protein sequence ID" value="TCL34510.1"/>
    <property type="molecule type" value="Genomic_DNA"/>
</dbReference>
<proteinExistence type="predicted"/>
<dbReference type="Gene3D" id="3.10.20.30">
    <property type="match status" value="1"/>
</dbReference>